<dbReference type="InterPro" id="IPR041657">
    <property type="entry name" value="HTH_17"/>
</dbReference>
<dbReference type="RefSeq" id="WP_008479892.1">
    <property type="nucleotide sequence ID" value="NZ_CAGS01000401.1"/>
</dbReference>
<dbReference type="AlphaFoldDB" id="I4EKG0"/>
<keyword evidence="3" id="KW-1185">Reference proteome</keyword>
<gene>
    <name evidence="2" type="ORF">NITHO_460008</name>
</gene>
<accession>I4EKG0</accession>
<dbReference type="Pfam" id="PF12728">
    <property type="entry name" value="HTH_17"/>
    <property type="match status" value="1"/>
</dbReference>
<protein>
    <recommendedName>
        <fullName evidence="1">Helix-turn-helix domain-containing protein</fullName>
    </recommendedName>
</protein>
<evidence type="ECO:0000313" key="3">
    <source>
        <dbReference type="Proteomes" id="UP000004221"/>
    </source>
</evidence>
<feature type="domain" description="Helix-turn-helix" evidence="1">
    <location>
        <begin position="5"/>
        <end position="55"/>
    </location>
</feature>
<dbReference type="InterPro" id="IPR009061">
    <property type="entry name" value="DNA-bd_dom_put_sf"/>
</dbReference>
<proteinExistence type="predicted"/>
<dbReference type="OrthoDB" id="5082753at2"/>
<dbReference type="Gene3D" id="1.10.1660.10">
    <property type="match status" value="1"/>
</dbReference>
<dbReference type="Proteomes" id="UP000004221">
    <property type="component" value="Unassembled WGS sequence"/>
</dbReference>
<sequence>MKAFFSAAEMAKLLGVDRATVTRWIQKGHITGAKRRKGEKQWSIPISEFEKLAKNKP</sequence>
<dbReference type="GO" id="GO:0003677">
    <property type="term" value="F:DNA binding"/>
    <property type="evidence" value="ECO:0007669"/>
    <property type="project" value="InterPro"/>
</dbReference>
<dbReference type="SUPFAM" id="SSF46955">
    <property type="entry name" value="Putative DNA-binding domain"/>
    <property type="match status" value="1"/>
</dbReference>
<comment type="caution">
    <text evidence="2">The sequence shown here is derived from an EMBL/GenBank/DDBJ whole genome shotgun (WGS) entry which is preliminary data.</text>
</comment>
<dbReference type="EMBL" id="CAGS01000401">
    <property type="protein sequence ID" value="CCF85172.1"/>
    <property type="molecule type" value="Genomic_DNA"/>
</dbReference>
<evidence type="ECO:0000313" key="2">
    <source>
        <dbReference type="EMBL" id="CCF85172.1"/>
    </source>
</evidence>
<evidence type="ECO:0000259" key="1">
    <source>
        <dbReference type="Pfam" id="PF12728"/>
    </source>
</evidence>
<dbReference type="InterPro" id="IPR010093">
    <property type="entry name" value="SinI_DNA-bd"/>
</dbReference>
<name>I4EKG0_9BACT</name>
<organism evidence="2 3">
    <name type="scientific">Nitrolancea hollandica Lb</name>
    <dbReference type="NCBI Taxonomy" id="1129897"/>
    <lineage>
        <taxon>Bacteria</taxon>
        <taxon>Pseudomonadati</taxon>
        <taxon>Thermomicrobiota</taxon>
        <taxon>Thermomicrobia</taxon>
        <taxon>Sphaerobacterales</taxon>
        <taxon>Sphaerobacterineae</taxon>
        <taxon>Sphaerobacteraceae</taxon>
        <taxon>Nitrolancea</taxon>
    </lineage>
</organism>
<reference evidence="2 3" key="1">
    <citation type="journal article" date="2012" name="ISME J.">
        <title>Nitrification expanded: discovery, physiology and genomics of a nitrite-oxidizing bacterium from the phylum Chloroflexi.</title>
        <authorList>
            <person name="Sorokin D.Y."/>
            <person name="Lucker S."/>
            <person name="Vejmelkova D."/>
            <person name="Kostrikina N.A."/>
            <person name="Kleerebezem R."/>
            <person name="Rijpstra W.I."/>
            <person name="Damste J.S."/>
            <person name="Le Paslier D."/>
            <person name="Muyzer G."/>
            <person name="Wagner M."/>
            <person name="van Loosdrecht M.C."/>
            <person name="Daims H."/>
        </authorList>
    </citation>
    <scope>NUCLEOTIDE SEQUENCE [LARGE SCALE GENOMIC DNA]</scope>
    <source>
        <strain evidence="3">none</strain>
    </source>
</reference>
<dbReference type="NCBIfam" id="TIGR01764">
    <property type="entry name" value="excise"/>
    <property type="match status" value="1"/>
</dbReference>